<dbReference type="Proteomes" id="UP000596248">
    <property type="component" value="Chromosome"/>
</dbReference>
<gene>
    <name evidence="6" type="primary">flgL</name>
    <name evidence="6" type="ORF">JNE38_28405</name>
</gene>
<organism evidence="6 7">
    <name type="scientific">Brevibacillus choshinensis</name>
    <dbReference type="NCBI Taxonomy" id="54911"/>
    <lineage>
        <taxon>Bacteria</taxon>
        <taxon>Bacillati</taxon>
        <taxon>Bacillota</taxon>
        <taxon>Bacilli</taxon>
        <taxon>Bacillales</taxon>
        <taxon>Paenibacillaceae</taxon>
        <taxon>Brevibacillus</taxon>
    </lineage>
</organism>
<evidence type="ECO:0000256" key="1">
    <source>
        <dbReference type="ARBA" id="ARBA00004365"/>
    </source>
</evidence>
<keyword evidence="7" id="KW-1185">Reference proteome</keyword>
<comment type="subcellular location">
    <subcellularLocation>
        <location evidence="1">Bacterial flagellum</location>
    </subcellularLocation>
</comment>
<dbReference type="InterPro" id="IPR013384">
    <property type="entry name" value="Flagell_FlgL"/>
</dbReference>
<evidence type="ECO:0000259" key="5">
    <source>
        <dbReference type="Pfam" id="PF00700"/>
    </source>
</evidence>
<dbReference type="NCBIfam" id="TIGR02550">
    <property type="entry name" value="flagell_flgL"/>
    <property type="match status" value="1"/>
</dbReference>
<feature type="domain" description="Flagellin C-terminal" evidence="5">
    <location>
        <begin position="213"/>
        <end position="296"/>
    </location>
</feature>
<evidence type="ECO:0000259" key="4">
    <source>
        <dbReference type="Pfam" id="PF00669"/>
    </source>
</evidence>
<keyword evidence="6" id="KW-0966">Cell projection</keyword>
<evidence type="ECO:0000313" key="6">
    <source>
        <dbReference type="EMBL" id="QRG67321.1"/>
    </source>
</evidence>
<name>A0ABX7FM43_BRECH</name>
<dbReference type="Pfam" id="PF00669">
    <property type="entry name" value="Flagellin_N"/>
    <property type="match status" value="1"/>
</dbReference>
<dbReference type="Pfam" id="PF00700">
    <property type="entry name" value="Flagellin_C"/>
    <property type="match status" value="1"/>
</dbReference>
<keyword evidence="6" id="KW-0282">Flagellum</keyword>
<dbReference type="Gene3D" id="1.20.1330.10">
    <property type="entry name" value="f41 fragment of flagellin, N-terminal domain"/>
    <property type="match status" value="1"/>
</dbReference>
<dbReference type="InterPro" id="IPR001029">
    <property type="entry name" value="Flagellin_N"/>
</dbReference>
<dbReference type="PANTHER" id="PTHR42792:SF1">
    <property type="entry name" value="FLAGELLAR HOOK-ASSOCIATED PROTEIN 3"/>
    <property type="match status" value="1"/>
</dbReference>
<sequence length="297" mass="32719">MAIRVTQNMLNSNMLRNLHNSMYSMDKMQQQLSSGSKISKPSDDPVVATRGMFYRSSLMENEQYQRNIGEVQSWLELSDKALDEAGSIMHRIRELAVNSGNTTLGPDSLQAIGKEIEQLKEHLGTIANQTLGGKYIFGGSDIMTPPYDVSAGKITTTNNSEIMLEVSTGIQVPINVTGQSVFNYLGNGGKNVFDLMDKIVNDLKDGKPVNNELGNIDEQIDNLLGVRSTLGARANRIDLIQDRMEKEETTLTEGMSKNEDADIAEVITNLKTQENVHRAALGAGARIIQPSLLDFLR</sequence>
<keyword evidence="3" id="KW-0975">Bacterial flagellum</keyword>
<proteinExistence type="inferred from homology"/>
<dbReference type="EMBL" id="CP069127">
    <property type="protein sequence ID" value="QRG67321.1"/>
    <property type="molecule type" value="Genomic_DNA"/>
</dbReference>
<dbReference type="PANTHER" id="PTHR42792">
    <property type="entry name" value="FLAGELLIN"/>
    <property type="match status" value="1"/>
</dbReference>
<reference evidence="6 7" key="1">
    <citation type="submission" date="2021-01" db="EMBL/GenBank/DDBJ databases">
        <title>Identification of strong promoters based on the transcriptome of Brevibacillus choshinensis.</title>
        <authorList>
            <person name="Yao D."/>
            <person name="Zhang K."/>
            <person name="Wu J."/>
        </authorList>
    </citation>
    <scope>NUCLEOTIDE SEQUENCE [LARGE SCALE GENOMIC DNA]</scope>
    <source>
        <strain evidence="6 7">HPD31-SP3</strain>
    </source>
</reference>
<dbReference type="RefSeq" id="WP_203354379.1">
    <property type="nucleotide sequence ID" value="NZ_CP069127.1"/>
</dbReference>
<evidence type="ECO:0000313" key="7">
    <source>
        <dbReference type="Proteomes" id="UP000596248"/>
    </source>
</evidence>
<comment type="similarity">
    <text evidence="2">Belongs to the bacterial flagellin family.</text>
</comment>
<keyword evidence="6" id="KW-0969">Cilium</keyword>
<dbReference type="SUPFAM" id="SSF64518">
    <property type="entry name" value="Phase 1 flagellin"/>
    <property type="match status" value="1"/>
</dbReference>
<dbReference type="InterPro" id="IPR001492">
    <property type="entry name" value="Flagellin"/>
</dbReference>
<evidence type="ECO:0000256" key="3">
    <source>
        <dbReference type="ARBA" id="ARBA00023143"/>
    </source>
</evidence>
<protein>
    <submittedName>
        <fullName evidence="6">Flagellar hook-associated protein FlgL</fullName>
    </submittedName>
</protein>
<dbReference type="InterPro" id="IPR046358">
    <property type="entry name" value="Flagellin_C"/>
</dbReference>
<feature type="domain" description="Flagellin N-terminal" evidence="4">
    <location>
        <begin position="6"/>
        <end position="140"/>
    </location>
</feature>
<evidence type="ECO:0000256" key="2">
    <source>
        <dbReference type="ARBA" id="ARBA00005709"/>
    </source>
</evidence>
<accession>A0ABX7FM43</accession>